<proteinExistence type="predicted"/>
<dbReference type="HOGENOM" id="CLU_1401470_0_0_11"/>
<evidence type="ECO:0000313" key="3">
    <source>
        <dbReference type="Proteomes" id="UP000002007"/>
    </source>
</evidence>
<keyword evidence="3" id="KW-1185">Reference proteome</keyword>
<organism evidence="2 3">
    <name type="scientific">Renibacterium salmoninarum (strain ATCC 33209 / DSM 20767 / JCM 11484 / NBRC 15589 / NCIMB 2235)</name>
    <dbReference type="NCBI Taxonomy" id="288705"/>
    <lineage>
        <taxon>Bacteria</taxon>
        <taxon>Bacillati</taxon>
        <taxon>Actinomycetota</taxon>
        <taxon>Actinomycetes</taxon>
        <taxon>Micrococcales</taxon>
        <taxon>Micrococcaceae</taxon>
        <taxon>Renibacterium</taxon>
    </lineage>
</organism>
<dbReference type="eggNOG" id="ENOG502ZUTM">
    <property type="taxonomic scope" value="Bacteria"/>
</dbReference>
<name>A9WSY7_RENSM</name>
<dbReference type="AlphaFoldDB" id="A9WSY7"/>
<sequence>MSRTDRQCPNQGELLIKTTRYRRRSHLVIATASAVCLTAAAVPVAQAANQIATDEGPGYTVEPFGIPLEAGYTVENGVHPGAEMIAAKTKILLKEGDGNIMYAECTGAKDQIRIDGSTFEHVCFQPTGPAGWLKMEIPDSFGVATRTYDLSVTSTDQGKTDTKDLYAKDGGGPIFNRSTDSNVTVVEIRIKGTS</sequence>
<keyword evidence="1" id="KW-0732">Signal</keyword>
<dbReference type="Proteomes" id="UP000002007">
    <property type="component" value="Chromosome"/>
</dbReference>
<accession>A9WSY7</accession>
<dbReference type="KEGG" id="rsa:RSal33209_2193"/>
<feature type="chain" id="PRO_5002746378" description="Secreted protein" evidence="1">
    <location>
        <begin position="48"/>
        <end position="194"/>
    </location>
</feature>
<reference evidence="3" key="1">
    <citation type="journal article" date="2008" name="J. Bacteriol.">
        <title>Genome sequence of the fish pathogen Renibacterium salmoninarum suggests reductive evolution away from an environmental Arthrobacter ancestor.</title>
        <authorList>
            <person name="Wiens G.D."/>
            <person name="Rockey D.D."/>
            <person name="Wu Z."/>
            <person name="Chang J."/>
            <person name="Levy R."/>
            <person name="Crane S."/>
            <person name="Chen D.S."/>
            <person name="Capri G.R."/>
            <person name="Burnett J.R."/>
            <person name="Sudheesh P.S."/>
            <person name="Schipma M.J."/>
            <person name="Burd H."/>
            <person name="Bhattacharyya A."/>
            <person name="Rhodes L.D."/>
            <person name="Kaul R."/>
            <person name="Strom M.S."/>
        </authorList>
    </citation>
    <scope>NUCLEOTIDE SEQUENCE [LARGE SCALE GENOMIC DNA]</scope>
    <source>
        <strain evidence="3">ATCC 33209 / DSM 20767 / JCM 11484 / NBRC 15589 / NCIMB 2235</strain>
    </source>
</reference>
<gene>
    <name evidence="2" type="ordered locus">RSal33209_2193</name>
</gene>
<feature type="signal peptide" evidence="1">
    <location>
        <begin position="1"/>
        <end position="47"/>
    </location>
</feature>
<evidence type="ECO:0000313" key="2">
    <source>
        <dbReference type="EMBL" id="ABY23925.1"/>
    </source>
</evidence>
<dbReference type="STRING" id="288705.RSal33209_2193"/>
<evidence type="ECO:0000256" key="1">
    <source>
        <dbReference type="SAM" id="SignalP"/>
    </source>
</evidence>
<evidence type="ECO:0008006" key="4">
    <source>
        <dbReference type="Google" id="ProtNLM"/>
    </source>
</evidence>
<dbReference type="EMBL" id="CP000910">
    <property type="protein sequence ID" value="ABY23925.1"/>
    <property type="molecule type" value="Genomic_DNA"/>
</dbReference>
<protein>
    <recommendedName>
        <fullName evidence="4">Secreted protein</fullName>
    </recommendedName>
</protein>